<evidence type="ECO:0000256" key="10">
    <source>
        <dbReference type="ARBA" id="ARBA00023242"/>
    </source>
</evidence>
<dbReference type="AlphaFoldDB" id="A0A067R816"/>
<keyword evidence="4" id="KW-0677">Repeat</keyword>
<feature type="binding site" evidence="13">
    <location>
        <position position="169"/>
    </location>
    <ligand>
        <name>Zn(2+)</name>
        <dbReference type="ChEBI" id="CHEBI:29105"/>
    </ligand>
</feature>
<dbReference type="GO" id="GO:0000978">
    <property type="term" value="F:RNA polymerase II cis-regulatory region sequence-specific DNA binding"/>
    <property type="evidence" value="ECO:0007669"/>
    <property type="project" value="TreeGrafter"/>
</dbReference>
<evidence type="ECO:0000256" key="9">
    <source>
        <dbReference type="ARBA" id="ARBA00023163"/>
    </source>
</evidence>
<feature type="domain" description="C2H2-type" evidence="14">
    <location>
        <begin position="1158"/>
        <end position="1185"/>
    </location>
</feature>
<feature type="domain" description="C2H2-type" evidence="14">
    <location>
        <begin position="1102"/>
        <end position="1129"/>
    </location>
</feature>
<dbReference type="PROSITE" id="PS00028">
    <property type="entry name" value="ZINC_FINGER_C2H2_1"/>
    <property type="match status" value="14"/>
</dbReference>
<keyword evidence="3 13" id="KW-0479">Metal-binding</keyword>
<feature type="domain" description="C2H2-type" evidence="14">
    <location>
        <begin position="745"/>
        <end position="772"/>
    </location>
</feature>
<evidence type="ECO:0000256" key="13">
    <source>
        <dbReference type="PROSITE-ProRule" id="PRU01263"/>
    </source>
</evidence>
<dbReference type="OMA" id="WAENNSE"/>
<dbReference type="FunFam" id="3.30.160.60:FF:000624">
    <property type="entry name" value="zinc finger protein 697"/>
    <property type="match status" value="2"/>
</dbReference>
<evidence type="ECO:0000256" key="6">
    <source>
        <dbReference type="ARBA" id="ARBA00022833"/>
    </source>
</evidence>
<keyword evidence="7" id="KW-0805">Transcription regulation</keyword>
<evidence type="ECO:0000259" key="16">
    <source>
        <dbReference type="PROSITE" id="PS51915"/>
    </source>
</evidence>
<keyword evidence="10" id="KW-0539">Nucleus</keyword>
<dbReference type="PROSITE" id="PS50950">
    <property type="entry name" value="ZF_THAP"/>
    <property type="match status" value="1"/>
</dbReference>
<feature type="domain" description="C2H2-type" evidence="14">
    <location>
        <begin position="1130"/>
        <end position="1157"/>
    </location>
</feature>
<proteinExistence type="inferred from homology"/>
<evidence type="ECO:0000256" key="8">
    <source>
        <dbReference type="ARBA" id="ARBA00023125"/>
    </source>
</evidence>
<name>A0A067R816_ZOONE</name>
<dbReference type="FunFam" id="3.30.160.60:FF:001480">
    <property type="entry name" value="Si:cabz01071911.3"/>
    <property type="match status" value="1"/>
</dbReference>
<dbReference type="SMART" id="SM00980">
    <property type="entry name" value="THAP"/>
    <property type="match status" value="1"/>
</dbReference>
<dbReference type="SUPFAM" id="SSF57667">
    <property type="entry name" value="beta-beta-alpha zinc fingers"/>
    <property type="match status" value="8"/>
</dbReference>
<feature type="domain" description="C2H2-type" evidence="14">
    <location>
        <begin position="1046"/>
        <end position="1073"/>
    </location>
</feature>
<dbReference type="InterPro" id="IPR006612">
    <property type="entry name" value="THAP_Znf"/>
</dbReference>
<evidence type="ECO:0000313" key="17">
    <source>
        <dbReference type="EMBL" id="KDR14539.1"/>
    </source>
</evidence>
<protein>
    <submittedName>
        <fullName evidence="17">Uncharacterized protein</fullName>
    </submittedName>
</protein>
<reference evidence="17 18" key="1">
    <citation type="journal article" date="2014" name="Nat. Commun.">
        <title>Molecular traces of alternative social organization in a termite genome.</title>
        <authorList>
            <person name="Terrapon N."/>
            <person name="Li C."/>
            <person name="Robertson H.M."/>
            <person name="Ji L."/>
            <person name="Meng X."/>
            <person name="Booth W."/>
            <person name="Chen Z."/>
            <person name="Childers C.P."/>
            <person name="Glastad K.M."/>
            <person name="Gokhale K."/>
            <person name="Gowin J."/>
            <person name="Gronenberg W."/>
            <person name="Hermansen R.A."/>
            <person name="Hu H."/>
            <person name="Hunt B.G."/>
            <person name="Huylmans A.K."/>
            <person name="Khalil S.M."/>
            <person name="Mitchell R.D."/>
            <person name="Munoz-Torres M.C."/>
            <person name="Mustard J.A."/>
            <person name="Pan H."/>
            <person name="Reese J.T."/>
            <person name="Scharf M.E."/>
            <person name="Sun F."/>
            <person name="Vogel H."/>
            <person name="Xiao J."/>
            <person name="Yang W."/>
            <person name="Yang Z."/>
            <person name="Yang Z."/>
            <person name="Zhou J."/>
            <person name="Zhu J."/>
            <person name="Brent C.S."/>
            <person name="Elsik C.G."/>
            <person name="Goodisman M.A."/>
            <person name="Liberles D.A."/>
            <person name="Roe R.M."/>
            <person name="Vargo E.L."/>
            <person name="Vilcinskas A."/>
            <person name="Wang J."/>
            <person name="Bornberg-Bauer E."/>
            <person name="Korb J."/>
            <person name="Zhang G."/>
            <person name="Liebig J."/>
        </authorList>
    </citation>
    <scope>NUCLEOTIDE SEQUENCE [LARGE SCALE GENOMIC DNA]</scope>
    <source>
        <tissue evidence="17">Whole organism</tissue>
    </source>
</reference>
<evidence type="ECO:0000256" key="12">
    <source>
        <dbReference type="PROSITE-ProRule" id="PRU00309"/>
    </source>
</evidence>
<dbReference type="OrthoDB" id="8922241at2759"/>
<dbReference type="SMART" id="SM00692">
    <property type="entry name" value="DM3"/>
    <property type="match status" value="1"/>
</dbReference>
<feature type="domain" description="C2H2-type" evidence="14">
    <location>
        <begin position="1018"/>
        <end position="1045"/>
    </location>
</feature>
<feature type="domain" description="C2H2-type" evidence="14">
    <location>
        <begin position="990"/>
        <end position="1017"/>
    </location>
</feature>
<dbReference type="Pfam" id="PF00096">
    <property type="entry name" value="zf-C2H2"/>
    <property type="match status" value="7"/>
</dbReference>
<dbReference type="InterPro" id="IPR036236">
    <property type="entry name" value="Znf_C2H2_sf"/>
</dbReference>
<feature type="domain" description="C2H2-type" evidence="14">
    <location>
        <begin position="773"/>
        <end position="800"/>
    </location>
</feature>
<dbReference type="Pfam" id="PF13912">
    <property type="entry name" value="zf-C2H2_6"/>
    <property type="match status" value="2"/>
</dbReference>
<sequence>MSLEKTRCAAVNCKNTTSVTHRFPKDYERCRIWAERAGCLSLLEKGVDVLHASYRLCSDHFHDASYTSSNKKRLSVHALPEIFPEPSECSEAEDENFRTSLECGDGASLKLYDLPEVHSNLLCRTCAYPSEELIPVFGDKGLELQLLEKIHTHLPVMVTPEDLLPISVCSSCIWKLEMCHELVHTCLEADAKLRAVVGLESNNEGLYSDEYGVESQFDLVHDASSGIKDEPDCDEGACTLDDLANQQQQQLNSVGYVQHADEAQSSYQTFGFINFKQETVEGATDHQFYNAETYNLCNAHVPDSSGDIQHYDQASEHTYNIDEQEYAVDKHLQYHNSDHVKDVIKENPKFKVIIVKLKTGTNMKGDSQTDETVKVLKIVQTSPAVTSDKKACEEQQHPQEQDTECADGHVNELSLELPGLLSSSKKSSNVEGVSRVVFNKTEMLGCSSNNVLDKIPDNSSRESTADLACAHFEQSVSCERNLFSEDNFASDQTTVVCDETLHCAECGIVYASQQLLEKHKRICSNKSGCMSVSENTFLNHKDPSLQPVVFLERLELFSENDNKLKVVENTHNIHVCPEFPAKSHTECALVLPLPENAQTDLASLETSVLNKSKGKNETEIIETFDSHVTPGKNILKQSWAENNSELCKKFETTHRSDTAKIIENINNIIKRNEEILSETATAKLEKSVLSNKELIEKVVKQKPKYVPQIKFEKVHKFWKCLQCFIVFNTERALHDHIRLKHPVIHKCQFCDKQFVSRWRFKQHTSVHTQEKQYMCEFCGKHFRLKRSLHSHLLLHNTEGNKFRCQQCQKNFATKERYTIHCMSHDKASYLCDVCGKSMKYFNSLRVHRRTCIDPGLAQQLCCTICGKMYRDKRGFTDHLRLHTNERPFVCAQCGDSFRMKFQLSYHMLRHTNARQHKCPVCGKGFNHRQHMRVHVLLHQQPCKYICDVCECTFVYMRDFNTHRRNHTKEEIERASKCKRDSEAPVKLTRYICQICGKHLSNRFTLKNHMMTHTEEKPFSCETCGKSFSLTSNLKVHQRIHSSDKPFTCDVCGKRFALKIRLQSHQFAHTGEKPYQCHYCSKRYSFKQNLIIHERMHTGERPFKCCVCSKGFRSQSSLKVHALVHSDQRPFQCMLCDKSFKRRDILHTHQRIHSGECRFLCNVCGRGFKQNGDCKKHERTHFKSDNIQNTLSLRLCTVATEGNNMVEKLI</sequence>
<feature type="domain" description="THAP-type" evidence="15">
    <location>
        <begin position="3"/>
        <end position="83"/>
    </location>
</feature>
<accession>A0A067R816</accession>
<evidence type="ECO:0000256" key="7">
    <source>
        <dbReference type="ARBA" id="ARBA00023015"/>
    </source>
</evidence>
<dbReference type="PANTHER" id="PTHR24384:SF189">
    <property type="entry name" value="C2H2-TYPE DOMAIN-CONTAINING PROTEIN-RELATED"/>
    <property type="match status" value="1"/>
</dbReference>
<dbReference type="GO" id="GO:0005634">
    <property type="term" value="C:nucleus"/>
    <property type="evidence" value="ECO:0007669"/>
    <property type="project" value="UniProtKB-SubCell"/>
</dbReference>
<comment type="similarity">
    <text evidence="2">Belongs to the krueppel C2H2-type zinc-finger protein family.</text>
</comment>
<dbReference type="FunFam" id="3.30.160.60:FF:002343">
    <property type="entry name" value="Zinc finger protein 33A"/>
    <property type="match status" value="1"/>
</dbReference>
<organism evidence="17 18">
    <name type="scientific">Zootermopsis nevadensis</name>
    <name type="common">Dampwood termite</name>
    <dbReference type="NCBI Taxonomy" id="136037"/>
    <lineage>
        <taxon>Eukaryota</taxon>
        <taxon>Metazoa</taxon>
        <taxon>Ecdysozoa</taxon>
        <taxon>Arthropoda</taxon>
        <taxon>Hexapoda</taxon>
        <taxon>Insecta</taxon>
        <taxon>Pterygota</taxon>
        <taxon>Neoptera</taxon>
        <taxon>Polyneoptera</taxon>
        <taxon>Dictyoptera</taxon>
        <taxon>Blattodea</taxon>
        <taxon>Blattoidea</taxon>
        <taxon>Termitoidae</taxon>
        <taxon>Termopsidae</taxon>
        <taxon>Zootermopsis</taxon>
    </lineage>
</organism>
<dbReference type="InterPro" id="IPR013087">
    <property type="entry name" value="Znf_C2H2_type"/>
</dbReference>
<feature type="domain" description="C2H2-type" evidence="14">
    <location>
        <begin position="860"/>
        <end position="887"/>
    </location>
</feature>
<evidence type="ECO:0000256" key="2">
    <source>
        <dbReference type="ARBA" id="ARBA00006991"/>
    </source>
</evidence>
<feature type="domain" description="ZAD" evidence="16">
    <location>
        <begin position="121"/>
        <end position="196"/>
    </location>
</feature>
<evidence type="ECO:0000259" key="15">
    <source>
        <dbReference type="PROSITE" id="PS50950"/>
    </source>
</evidence>
<evidence type="ECO:0000256" key="4">
    <source>
        <dbReference type="ARBA" id="ARBA00022737"/>
    </source>
</evidence>
<dbReference type="InParanoid" id="A0A067R816"/>
<gene>
    <name evidence="17" type="ORF">L798_11698</name>
</gene>
<dbReference type="Pfam" id="PF07776">
    <property type="entry name" value="zf-AD"/>
    <property type="match status" value="1"/>
</dbReference>
<dbReference type="SMART" id="SM00868">
    <property type="entry name" value="zf-AD"/>
    <property type="match status" value="1"/>
</dbReference>
<feature type="domain" description="C2H2-type" evidence="14">
    <location>
        <begin position="802"/>
        <end position="824"/>
    </location>
</feature>
<dbReference type="PROSITE" id="PS50157">
    <property type="entry name" value="ZINC_FINGER_C2H2_2"/>
    <property type="match status" value="15"/>
</dbReference>
<feature type="binding site" evidence="13">
    <location>
        <position position="126"/>
    </location>
    <ligand>
        <name>Zn(2+)</name>
        <dbReference type="ChEBI" id="CHEBI:29105"/>
    </ligand>
</feature>
<feature type="binding site" evidence="13">
    <location>
        <position position="172"/>
    </location>
    <ligand>
        <name>Zn(2+)</name>
        <dbReference type="ChEBI" id="CHEBI:29105"/>
    </ligand>
</feature>
<keyword evidence="5 11" id="KW-0863">Zinc-finger</keyword>
<evidence type="ECO:0000256" key="11">
    <source>
        <dbReference type="PROSITE-ProRule" id="PRU00042"/>
    </source>
</evidence>
<feature type="domain" description="C2H2-type" evidence="14">
    <location>
        <begin position="916"/>
        <end position="938"/>
    </location>
</feature>
<comment type="subcellular location">
    <subcellularLocation>
        <location evidence="1">Nucleus</location>
    </subcellularLocation>
</comment>
<dbReference type="Gene3D" id="3.40.1800.20">
    <property type="match status" value="1"/>
</dbReference>
<evidence type="ECO:0000313" key="18">
    <source>
        <dbReference type="Proteomes" id="UP000027135"/>
    </source>
</evidence>
<dbReference type="PROSITE" id="PS51915">
    <property type="entry name" value="ZAD"/>
    <property type="match status" value="1"/>
</dbReference>
<feature type="binding site" evidence="13">
    <location>
        <position position="123"/>
    </location>
    <ligand>
        <name>Zn(2+)</name>
        <dbReference type="ChEBI" id="CHEBI:29105"/>
    </ligand>
</feature>
<keyword evidence="6 13" id="KW-0862">Zinc</keyword>
<keyword evidence="9" id="KW-0804">Transcription</keyword>
<evidence type="ECO:0000256" key="5">
    <source>
        <dbReference type="ARBA" id="ARBA00022771"/>
    </source>
</evidence>
<keyword evidence="8 12" id="KW-0238">DNA-binding</keyword>
<dbReference type="InterPro" id="IPR050752">
    <property type="entry name" value="C2H2-ZF_domain"/>
</dbReference>
<evidence type="ECO:0000259" key="14">
    <source>
        <dbReference type="PROSITE" id="PS50157"/>
    </source>
</evidence>
<keyword evidence="18" id="KW-1185">Reference proteome</keyword>
<feature type="domain" description="C2H2-type" evidence="14">
    <location>
        <begin position="1074"/>
        <end position="1101"/>
    </location>
</feature>
<dbReference type="PANTHER" id="PTHR24384">
    <property type="entry name" value="FINGER PUTATIVE TRANSCRIPTION FACTOR FAMILY-RELATED"/>
    <property type="match status" value="1"/>
</dbReference>
<evidence type="ECO:0000256" key="3">
    <source>
        <dbReference type="ARBA" id="ARBA00022723"/>
    </source>
</evidence>
<dbReference type="Proteomes" id="UP000027135">
    <property type="component" value="Unassembled WGS sequence"/>
</dbReference>
<dbReference type="InterPro" id="IPR012934">
    <property type="entry name" value="Znf_AD"/>
</dbReference>
<evidence type="ECO:0000256" key="1">
    <source>
        <dbReference type="ARBA" id="ARBA00004123"/>
    </source>
</evidence>
<dbReference type="GO" id="GO:0000981">
    <property type="term" value="F:DNA-binding transcription factor activity, RNA polymerase II-specific"/>
    <property type="evidence" value="ECO:0007669"/>
    <property type="project" value="TreeGrafter"/>
</dbReference>
<feature type="domain" description="C2H2-type" evidence="14">
    <location>
        <begin position="944"/>
        <end position="971"/>
    </location>
</feature>
<feature type="domain" description="C2H2-type" evidence="14">
    <location>
        <begin position="888"/>
        <end position="915"/>
    </location>
</feature>
<dbReference type="FunFam" id="3.30.160.60:FF:000358">
    <property type="entry name" value="zinc finger protein 24"/>
    <property type="match status" value="1"/>
</dbReference>
<feature type="domain" description="C2H2-type" evidence="14">
    <location>
        <begin position="829"/>
        <end position="858"/>
    </location>
</feature>
<dbReference type="SMART" id="SM00355">
    <property type="entry name" value="ZnF_C2H2"/>
    <property type="match status" value="17"/>
</dbReference>
<dbReference type="FunFam" id="3.30.160.60:FF:000512">
    <property type="entry name" value="zinc finger protein 197 isoform X1"/>
    <property type="match status" value="1"/>
</dbReference>
<dbReference type="eggNOG" id="KOG1721">
    <property type="taxonomic scope" value="Eukaryota"/>
</dbReference>
<dbReference type="Gene3D" id="3.30.160.60">
    <property type="entry name" value="Classic Zinc Finger"/>
    <property type="match status" value="13"/>
</dbReference>
<dbReference type="EMBL" id="KK852874">
    <property type="protein sequence ID" value="KDR14539.1"/>
    <property type="molecule type" value="Genomic_DNA"/>
</dbReference>
<dbReference type="SUPFAM" id="SSF57716">
    <property type="entry name" value="Glucocorticoid receptor-like (DNA-binding domain)"/>
    <property type="match status" value="2"/>
</dbReference>
<dbReference type="GO" id="GO:0008270">
    <property type="term" value="F:zinc ion binding"/>
    <property type="evidence" value="ECO:0007669"/>
    <property type="project" value="UniProtKB-UniRule"/>
</dbReference>